<dbReference type="STRING" id="1217799.DEALK_02020"/>
<dbReference type="InterPro" id="IPR023576">
    <property type="entry name" value="UbiE/COQ5_MeTrFase_CS"/>
</dbReference>
<sequence>MDKTKRKTLLHQGAGEGDKYIPPLKFGWLTPAFDSLLRLTMRELVFKRQLIDQAHVEKGYRILDVGCGTGTLAIMIKSAHPDSKVTGLDADAKALEIAGLKIKNAGLEIYLIRGMSYNLPFPDGIFDRAFSSLMFHHLDRNNKQRTLQEVFRVLRPGGEFHLADFGRPRNPAMYLISQLLTLFERTQDNIRGLLPGMIIDAGFEMVEETANYLTMFGNLRLYRARKPR</sequence>
<gene>
    <name evidence="5" type="ORF">DEALK_02020</name>
</gene>
<evidence type="ECO:0000313" key="6">
    <source>
        <dbReference type="Proteomes" id="UP000053947"/>
    </source>
</evidence>
<keyword evidence="6" id="KW-1185">Reference proteome</keyword>
<evidence type="ECO:0000256" key="2">
    <source>
        <dbReference type="ARBA" id="ARBA00022679"/>
    </source>
</evidence>
<evidence type="ECO:0000256" key="1">
    <source>
        <dbReference type="ARBA" id="ARBA00022603"/>
    </source>
</evidence>
<dbReference type="OrthoDB" id="9769602at2"/>
<dbReference type="AlphaFoldDB" id="A0A0W0GL49"/>
<dbReference type="SUPFAM" id="SSF53335">
    <property type="entry name" value="S-adenosyl-L-methionine-dependent methyltransferases"/>
    <property type="match status" value="1"/>
</dbReference>
<feature type="domain" description="Methyltransferase" evidence="4">
    <location>
        <begin position="62"/>
        <end position="158"/>
    </location>
</feature>
<accession>A0A0W0GL49</accession>
<keyword evidence="3" id="KW-0949">S-adenosyl-L-methionine</keyword>
<dbReference type="InterPro" id="IPR050508">
    <property type="entry name" value="Methyltransf_Superfamily"/>
</dbReference>
<evidence type="ECO:0000256" key="3">
    <source>
        <dbReference type="ARBA" id="ARBA00022691"/>
    </source>
</evidence>
<dbReference type="PROSITE" id="PS01184">
    <property type="entry name" value="UBIE_2"/>
    <property type="match status" value="1"/>
</dbReference>
<keyword evidence="2" id="KW-0808">Transferase</keyword>
<organism evidence="5 6">
    <name type="scientific">Dehalogenimonas alkenigignens</name>
    <dbReference type="NCBI Taxonomy" id="1217799"/>
    <lineage>
        <taxon>Bacteria</taxon>
        <taxon>Bacillati</taxon>
        <taxon>Chloroflexota</taxon>
        <taxon>Dehalococcoidia</taxon>
        <taxon>Dehalococcoidales</taxon>
        <taxon>Dehalococcoidaceae</taxon>
        <taxon>Dehalogenimonas</taxon>
    </lineage>
</organism>
<dbReference type="InterPro" id="IPR041698">
    <property type="entry name" value="Methyltransf_25"/>
</dbReference>
<keyword evidence="5" id="KW-0830">Ubiquinone</keyword>
<dbReference type="GO" id="GO:0008168">
    <property type="term" value="F:methyltransferase activity"/>
    <property type="evidence" value="ECO:0007669"/>
    <property type="project" value="UniProtKB-KW"/>
</dbReference>
<dbReference type="Pfam" id="PF13649">
    <property type="entry name" value="Methyltransf_25"/>
    <property type="match status" value="1"/>
</dbReference>
<dbReference type="PANTHER" id="PTHR42912:SF93">
    <property type="entry name" value="N6-ADENOSINE-METHYLTRANSFERASE TMT1A"/>
    <property type="match status" value="1"/>
</dbReference>
<dbReference type="RefSeq" id="WP_058437867.1">
    <property type="nucleotide sequence ID" value="NZ_KQ758903.1"/>
</dbReference>
<reference evidence="5 6" key="1">
    <citation type="submission" date="2015-06" db="EMBL/GenBank/DDBJ databases">
        <title>Genome sequence of the organohalide-respiring Dehalogenimonas alkenigignens type strain (IP3-3T).</title>
        <authorList>
            <person name="Key T.A."/>
            <person name="Richmond D.P."/>
            <person name="Bowman K.S."/>
            <person name="Cho Y.-J."/>
            <person name="Chun J."/>
            <person name="da Costa M.S."/>
            <person name="Rainey F.A."/>
            <person name="Moe W.M."/>
        </authorList>
    </citation>
    <scope>NUCLEOTIDE SEQUENCE [LARGE SCALE GENOMIC DNA]</scope>
    <source>
        <strain evidence="5 6">IP3-3</strain>
    </source>
</reference>
<name>A0A0W0GL49_9CHLR</name>
<dbReference type="InterPro" id="IPR029063">
    <property type="entry name" value="SAM-dependent_MTases_sf"/>
</dbReference>
<keyword evidence="1 5" id="KW-0489">Methyltransferase</keyword>
<dbReference type="Proteomes" id="UP000053947">
    <property type="component" value="Unassembled WGS sequence"/>
</dbReference>
<dbReference type="PANTHER" id="PTHR42912">
    <property type="entry name" value="METHYLTRANSFERASE"/>
    <property type="match status" value="1"/>
</dbReference>
<dbReference type="GO" id="GO:0032259">
    <property type="term" value="P:methylation"/>
    <property type="evidence" value="ECO:0007669"/>
    <property type="project" value="UniProtKB-KW"/>
</dbReference>
<dbReference type="Gene3D" id="3.40.50.150">
    <property type="entry name" value="Vaccinia Virus protein VP39"/>
    <property type="match status" value="1"/>
</dbReference>
<evidence type="ECO:0000313" key="5">
    <source>
        <dbReference type="EMBL" id="KTB49289.1"/>
    </source>
</evidence>
<dbReference type="CDD" id="cd02440">
    <property type="entry name" value="AdoMet_MTases"/>
    <property type="match status" value="1"/>
</dbReference>
<protein>
    <submittedName>
        <fullName evidence="5">Methylase involved in ubiquinone/menaquinone biosynthesis</fullName>
    </submittedName>
</protein>
<comment type="caution">
    <text evidence="5">The sequence shown here is derived from an EMBL/GenBank/DDBJ whole genome shotgun (WGS) entry which is preliminary data.</text>
</comment>
<dbReference type="EMBL" id="LFDV01000001">
    <property type="protein sequence ID" value="KTB49289.1"/>
    <property type="molecule type" value="Genomic_DNA"/>
</dbReference>
<proteinExistence type="predicted"/>
<evidence type="ECO:0000259" key="4">
    <source>
        <dbReference type="Pfam" id="PF13649"/>
    </source>
</evidence>